<evidence type="ECO:0000313" key="2">
    <source>
        <dbReference type="Proteomes" id="UP001210120"/>
    </source>
</evidence>
<keyword evidence="1" id="KW-0378">Hydrolase</keyword>
<dbReference type="NCBIfam" id="TIGR03033">
    <property type="entry name" value="phage_rel_nuc"/>
    <property type="match status" value="1"/>
</dbReference>
<keyword evidence="1" id="KW-0540">Nuclease</keyword>
<evidence type="ECO:0000313" key="1">
    <source>
        <dbReference type="EMBL" id="WBL31218.1"/>
    </source>
</evidence>
<protein>
    <submittedName>
        <fullName evidence="1">Endonuclease</fullName>
    </submittedName>
</protein>
<dbReference type="Proteomes" id="UP001210120">
    <property type="component" value="Chromosome"/>
</dbReference>
<dbReference type="InterPro" id="IPR017482">
    <property type="entry name" value="Lambda-type_endonuclease"/>
</dbReference>
<dbReference type="Gene3D" id="3.90.320.10">
    <property type="match status" value="1"/>
</dbReference>
<dbReference type="InterPro" id="IPR011335">
    <property type="entry name" value="Restrct_endonuc-II-like"/>
</dbReference>
<dbReference type="EMBL" id="CP115156">
    <property type="protein sequence ID" value="WBL31218.1"/>
    <property type="molecule type" value="Genomic_DNA"/>
</dbReference>
<sequence>MKIDLKPYSCEWFKYHEKYINDHEISIIMGFHPRFRKEELIKKKISENYFYIEEELDVEKKTKLHANLFFSIFKKKNYEPAVFIKNNFISHLDGYHSESETMLEIKCPLKTEDIIFWKKLKKTKKIPPYYFSKIQCKIYCSESLKSYFLVYFDEKDYFFQEIQLDNSFIKKMIIETNSYNKTLEKYKKIIKS</sequence>
<dbReference type="SUPFAM" id="SSF52980">
    <property type="entry name" value="Restriction endonuclease-like"/>
    <property type="match status" value="1"/>
</dbReference>
<reference evidence="1" key="1">
    <citation type="submission" date="2022-12" db="EMBL/GenBank/DDBJ databases">
        <title>Genomic Characterization of Candidatus Phytoplasma sacchari in China.</title>
        <authorList>
            <person name="Zhang R.-Y."/>
        </authorList>
    </citation>
    <scope>NUCLEOTIDE SEQUENCE [LARGE SCALE GENOMIC DNA]</scope>
    <source>
        <strain evidence="1">SCWL1</strain>
    </source>
</reference>
<dbReference type="GO" id="GO:0004519">
    <property type="term" value="F:endonuclease activity"/>
    <property type="evidence" value="ECO:0007669"/>
    <property type="project" value="UniProtKB-KW"/>
</dbReference>
<proteinExistence type="predicted"/>
<keyword evidence="1" id="KW-0255">Endonuclease</keyword>
<organism evidence="1 2">
    <name type="scientific">Candidatus Phytoplasma sacchari</name>
    <dbReference type="NCBI Taxonomy" id="2609813"/>
    <lineage>
        <taxon>Bacteria</taxon>
        <taxon>Bacillati</taxon>
        <taxon>Mycoplasmatota</taxon>
        <taxon>Mollicutes</taxon>
        <taxon>Acholeplasmatales</taxon>
        <taxon>Acholeplasmataceae</taxon>
        <taxon>Candidatus Phytoplasma</taxon>
        <taxon>16SrXI (Rice yellow dwarf group)</taxon>
    </lineage>
</organism>
<dbReference type="InterPro" id="IPR011604">
    <property type="entry name" value="PDDEXK-like_dom_sf"/>
</dbReference>
<keyword evidence="2" id="KW-1185">Reference proteome</keyword>
<accession>A0ABY7M0G7</accession>
<gene>
    <name evidence="1" type="ORF">O7R10_01215</name>
</gene>
<name>A0ABY7M0G7_9MOLU</name>